<dbReference type="AlphaFoldDB" id="A0A9X0DJI2"/>
<dbReference type="EMBL" id="JAPEIS010000007">
    <property type="protein sequence ID" value="KAJ8064710.1"/>
    <property type="molecule type" value="Genomic_DNA"/>
</dbReference>
<gene>
    <name evidence="1" type="ORF">OCU04_007030</name>
</gene>
<evidence type="ECO:0000313" key="2">
    <source>
        <dbReference type="Proteomes" id="UP001152300"/>
    </source>
</evidence>
<evidence type="ECO:0000313" key="1">
    <source>
        <dbReference type="EMBL" id="KAJ8064710.1"/>
    </source>
</evidence>
<name>A0A9X0DJI2_9HELO</name>
<comment type="caution">
    <text evidence="1">The sequence shown here is derived from an EMBL/GenBank/DDBJ whole genome shotgun (WGS) entry which is preliminary data.</text>
</comment>
<proteinExistence type="predicted"/>
<reference evidence="1" key="1">
    <citation type="submission" date="2022-11" db="EMBL/GenBank/DDBJ databases">
        <title>Genome Resource of Sclerotinia nivalis Strain SnTB1, a Plant Pathogen Isolated from American Ginseng.</title>
        <authorList>
            <person name="Fan S."/>
        </authorList>
    </citation>
    <scope>NUCLEOTIDE SEQUENCE</scope>
    <source>
        <strain evidence="1">SnTB1</strain>
    </source>
</reference>
<organism evidence="1 2">
    <name type="scientific">Sclerotinia nivalis</name>
    <dbReference type="NCBI Taxonomy" id="352851"/>
    <lineage>
        <taxon>Eukaryota</taxon>
        <taxon>Fungi</taxon>
        <taxon>Dikarya</taxon>
        <taxon>Ascomycota</taxon>
        <taxon>Pezizomycotina</taxon>
        <taxon>Leotiomycetes</taxon>
        <taxon>Helotiales</taxon>
        <taxon>Sclerotiniaceae</taxon>
        <taxon>Sclerotinia</taxon>
    </lineage>
</organism>
<accession>A0A9X0DJI2</accession>
<protein>
    <submittedName>
        <fullName evidence="1">Uncharacterized protein</fullName>
    </submittedName>
</protein>
<keyword evidence="2" id="KW-1185">Reference proteome</keyword>
<dbReference type="Proteomes" id="UP001152300">
    <property type="component" value="Unassembled WGS sequence"/>
</dbReference>
<sequence length="116" mass="12969">MRIKMVYGISSASRHSSYSPPREYPTILNLFQSFVLTPFNNIQNMLSELDIIVGILKEIAVELLHVIIEFILFPGNIETSFSSVHGDAEGCSIEQCDIFILALSELLVKFFGDVDA</sequence>